<keyword evidence="12" id="KW-0325">Glycoprotein</keyword>
<comment type="subcellular location">
    <subcellularLocation>
        <location evidence="2">Cytoplasm</location>
    </subcellularLocation>
    <subcellularLocation>
        <location evidence="1">Vacuole lumen</location>
    </subcellularLocation>
</comment>
<dbReference type="GO" id="GO:0033897">
    <property type="term" value="F:ribonuclease T2 activity"/>
    <property type="evidence" value="ECO:0007669"/>
    <property type="project" value="UniProtKB-EC"/>
</dbReference>
<feature type="active site" evidence="15">
    <location>
        <position position="152"/>
    </location>
</feature>
<evidence type="ECO:0000256" key="4">
    <source>
        <dbReference type="ARBA" id="ARBA00012571"/>
    </source>
</evidence>
<keyword evidence="7" id="KW-0540">Nuclease</keyword>
<dbReference type="FunFam" id="3.90.730.10:FF:000004">
    <property type="entry name" value="Ribonuclease T2-like"/>
    <property type="match status" value="1"/>
</dbReference>
<dbReference type="GO" id="GO:0003723">
    <property type="term" value="F:RNA binding"/>
    <property type="evidence" value="ECO:0007669"/>
    <property type="project" value="InterPro"/>
</dbReference>
<proteinExistence type="inferred from homology"/>
<keyword evidence="13" id="KW-0456">Lyase</keyword>
<evidence type="ECO:0000256" key="6">
    <source>
        <dbReference type="ARBA" id="ARBA00022554"/>
    </source>
</evidence>
<dbReference type="GO" id="GO:0016787">
    <property type="term" value="F:hydrolase activity"/>
    <property type="evidence" value="ECO:0007669"/>
    <property type="project" value="UniProtKB-KW"/>
</dbReference>
<dbReference type="Pfam" id="PF00445">
    <property type="entry name" value="Ribonuclease_T2"/>
    <property type="match status" value="1"/>
</dbReference>
<feature type="compositionally biased region" description="Pro residues" evidence="17">
    <location>
        <begin position="282"/>
        <end position="293"/>
    </location>
</feature>
<evidence type="ECO:0000313" key="21">
    <source>
        <dbReference type="Proteomes" id="UP001378960"/>
    </source>
</evidence>
<dbReference type="InterPro" id="IPR057328">
    <property type="entry name" value="RNaseT2L_C"/>
</dbReference>
<evidence type="ECO:0000256" key="5">
    <source>
        <dbReference type="ARBA" id="ARBA00022490"/>
    </source>
</evidence>
<dbReference type="Gene3D" id="3.90.730.10">
    <property type="entry name" value="Ribonuclease T2-like"/>
    <property type="match status" value="1"/>
</dbReference>
<dbReference type="AlphaFoldDB" id="A0AAV5RCG0"/>
<dbReference type="SUPFAM" id="SSF55895">
    <property type="entry name" value="Ribonuclease Rh-like"/>
    <property type="match status" value="1"/>
</dbReference>
<evidence type="ECO:0000256" key="15">
    <source>
        <dbReference type="PIRSR" id="PIRSR633697-1"/>
    </source>
</evidence>
<evidence type="ECO:0000256" key="3">
    <source>
        <dbReference type="ARBA" id="ARBA00007469"/>
    </source>
</evidence>
<dbReference type="PANTHER" id="PTHR11240">
    <property type="entry name" value="RIBONUCLEASE T2"/>
    <property type="match status" value="1"/>
</dbReference>
<evidence type="ECO:0000256" key="13">
    <source>
        <dbReference type="ARBA" id="ARBA00023239"/>
    </source>
</evidence>
<evidence type="ECO:0000256" key="2">
    <source>
        <dbReference type="ARBA" id="ARBA00004496"/>
    </source>
</evidence>
<dbReference type="GO" id="GO:0006401">
    <property type="term" value="P:RNA catabolic process"/>
    <property type="evidence" value="ECO:0007669"/>
    <property type="project" value="TreeGrafter"/>
</dbReference>
<evidence type="ECO:0000256" key="7">
    <source>
        <dbReference type="ARBA" id="ARBA00022722"/>
    </source>
</evidence>
<feature type="active site" evidence="15">
    <location>
        <position position="94"/>
    </location>
</feature>
<dbReference type="InterPro" id="IPR033130">
    <property type="entry name" value="RNase_T2_His_AS_2"/>
</dbReference>
<dbReference type="InterPro" id="IPR001568">
    <property type="entry name" value="RNase_T2-like"/>
</dbReference>
<keyword evidence="5" id="KW-0963">Cytoplasm</keyword>
<dbReference type="Pfam" id="PF25488">
    <property type="entry name" value="RNaseT2L_C"/>
    <property type="match status" value="1"/>
</dbReference>
<reference evidence="20 21" key="1">
    <citation type="journal article" date="2023" name="Elife">
        <title>Identification of key yeast species and microbe-microbe interactions impacting larval growth of Drosophila in the wild.</title>
        <authorList>
            <person name="Mure A."/>
            <person name="Sugiura Y."/>
            <person name="Maeda R."/>
            <person name="Honda K."/>
            <person name="Sakurai N."/>
            <person name="Takahashi Y."/>
            <person name="Watada M."/>
            <person name="Katoh T."/>
            <person name="Gotoh A."/>
            <person name="Gotoh Y."/>
            <person name="Taniguchi I."/>
            <person name="Nakamura K."/>
            <person name="Hayashi T."/>
            <person name="Katayama T."/>
            <person name="Uemura T."/>
            <person name="Hattori Y."/>
        </authorList>
    </citation>
    <scope>NUCLEOTIDE SEQUENCE [LARGE SCALE GENOMIC DNA]</scope>
    <source>
        <strain evidence="20 21">PK-24</strain>
    </source>
</reference>
<keyword evidence="8 18" id="KW-0732">Signal</keyword>
<feature type="domain" description="RNase T2-like C-terminal" evidence="19">
    <location>
        <begin position="300"/>
        <end position="399"/>
    </location>
</feature>
<protein>
    <recommendedName>
        <fullName evidence="4">ribonuclease T2</fullName>
        <ecNumber evidence="4">4.6.1.19</ecNumber>
    </recommendedName>
</protein>
<evidence type="ECO:0000256" key="10">
    <source>
        <dbReference type="ARBA" id="ARBA00022801"/>
    </source>
</evidence>
<feature type="region of interest" description="Disordered" evidence="17">
    <location>
        <begin position="276"/>
        <end position="300"/>
    </location>
</feature>
<evidence type="ECO:0000256" key="16">
    <source>
        <dbReference type="RuleBase" id="RU004328"/>
    </source>
</evidence>
<evidence type="ECO:0000256" key="8">
    <source>
        <dbReference type="ARBA" id="ARBA00022729"/>
    </source>
</evidence>
<dbReference type="GO" id="GO:0005576">
    <property type="term" value="C:extracellular region"/>
    <property type="evidence" value="ECO:0007669"/>
    <property type="project" value="TreeGrafter"/>
</dbReference>
<comment type="caution">
    <text evidence="20">The sequence shown here is derived from an EMBL/GenBank/DDBJ whole genome shotgun (WGS) entry which is preliminary data.</text>
</comment>
<dbReference type="Proteomes" id="UP001378960">
    <property type="component" value="Unassembled WGS sequence"/>
</dbReference>
<organism evidence="20 21">
    <name type="scientific">Pichia kluyveri</name>
    <name type="common">Yeast</name>
    <dbReference type="NCBI Taxonomy" id="36015"/>
    <lineage>
        <taxon>Eukaryota</taxon>
        <taxon>Fungi</taxon>
        <taxon>Dikarya</taxon>
        <taxon>Ascomycota</taxon>
        <taxon>Saccharomycotina</taxon>
        <taxon>Pichiomycetes</taxon>
        <taxon>Pichiales</taxon>
        <taxon>Pichiaceae</taxon>
        <taxon>Pichia</taxon>
    </lineage>
</organism>
<dbReference type="PANTHER" id="PTHR11240:SF22">
    <property type="entry name" value="RIBONUCLEASE T2"/>
    <property type="match status" value="1"/>
</dbReference>
<evidence type="ECO:0000256" key="11">
    <source>
        <dbReference type="ARBA" id="ARBA00023157"/>
    </source>
</evidence>
<gene>
    <name evidence="20" type="ORF">DAPK24_052350</name>
</gene>
<keyword evidence="6" id="KW-0926">Vacuole</keyword>
<dbReference type="InterPro" id="IPR033697">
    <property type="entry name" value="Ribonuclease_T2_eukaryotic"/>
</dbReference>
<comment type="function">
    <text evidence="14">Rnase which modulates cell survival under stress conditions. Released from the vacuole to the cytoplasm during stress to promote tRNA and rRNA cleavage and to activate separately a downstream pathway that promotes cell death. Involved in cell size, vacuolar morphology and growth at high temperatures and high salt concentration.</text>
</comment>
<dbReference type="PROSITE" id="PS00531">
    <property type="entry name" value="RNASE_T2_2"/>
    <property type="match status" value="1"/>
</dbReference>
<dbReference type="InterPro" id="IPR036430">
    <property type="entry name" value="RNase_T2-like_sf"/>
</dbReference>
<evidence type="ECO:0000256" key="12">
    <source>
        <dbReference type="ARBA" id="ARBA00023180"/>
    </source>
</evidence>
<evidence type="ECO:0000259" key="19">
    <source>
        <dbReference type="Pfam" id="PF25488"/>
    </source>
</evidence>
<evidence type="ECO:0000256" key="9">
    <source>
        <dbReference type="ARBA" id="ARBA00022759"/>
    </source>
</evidence>
<evidence type="ECO:0000313" key="20">
    <source>
        <dbReference type="EMBL" id="GMM48637.1"/>
    </source>
</evidence>
<evidence type="ECO:0000256" key="17">
    <source>
        <dbReference type="SAM" id="MobiDB-lite"/>
    </source>
</evidence>
<evidence type="ECO:0000256" key="14">
    <source>
        <dbReference type="ARBA" id="ARBA00025494"/>
    </source>
</evidence>
<keyword evidence="11" id="KW-1015">Disulfide bond</keyword>
<keyword evidence="9" id="KW-0255">Endonuclease</keyword>
<dbReference type="GO" id="GO:0005775">
    <property type="term" value="C:vacuolar lumen"/>
    <property type="evidence" value="ECO:0007669"/>
    <property type="project" value="UniProtKB-SubCell"/>
</dbReference>
<keyword evidence="10" id="KW-0378">Hydrolase</keyword>
<dbReference type="EC" id="4.6.1.19" evidence="4"/>
<feature type="signal peptide" evidence="18">
    <location>
        <begin position="1"/>
        <end position="16"/>
    </location>
</feature>
<evidence type="ECO:0000256" key="1">
    <source>
        <dbReference type="ARBA" id="ARBA00004410"/>
    </source>
</evidence>
<name>A0AAV5RCG0_PICKL</name>
<comment type="similarity">
    <text evidence="3 16">Belongs to the RNase T2 family.</text>
</comment>
<dbReference type="CDD" id="cd01061">
    <property type="entry name" value="RNase_T2_euk"/>
    <property type="match status" value="1"/>
</dbReference>
<feature type="chain" id="PRO_5043775332" description="ribonuclease T2" evidence="18">
    <location>
        <begin position="17"/>
        <end position="414"/>
    </location>
</feature>
<dbReference type="EMBL" id="BTGB01000009">
    <property type="protein sequence ID" value="GMM48637.1"/>
    <property type="molecule type" value="Genomic_DNA"/>
</dbReference>
<sequence>MKLSVTLLVLINSVHSLNIPEYAEFEKGLLNDKLTLELKKAKLKKCPVDIPFTCTDEKYDGDTCCFENPGGVLLQTQFWDYYPPIGPDDMFTLHGLWSDKCDGSFEQFCDSSMEIDNVRDILKEHKEYELLEKMENVWKNYNGDDESLWKHEFNKHGTCMSTIKEKCYEGEYKKNQNVVDFFKKSVELFERLPTYKWLSDNGIIPSNEQTYSKQQIEDTLSAHFGQPVYIKCNRYQALQEVWYFYHLRGSVINGEYMPIPAMVNSQCPDEGIKFIPKRGFKPPTPPPGPNPPGKPKDGIKGYLKLENEPGCVISNGNWYTSGSCATFTLQKAEFGGYNIKSSKGYCKVSDTDGTFTCGPNVKPMQFSYNKDKDKQWISFGGESKWNADKVPGRFQQVGIRPGIDGEVVFHLYLS</sequence>
<feature type="active site" evidence="15">
    <location>
        <position position="156"/>
    </location>
</feature>
<evidence type="ECO:0000256" key="18">
    <source>
        <dbReference type="SAM" id="SignalP"/>
    </source>
</evidence>
<keyword evidence="21" id="KW-1185">Reference proteome</keyword>
<accession>A0AAV5RCG0</accession>